<gene>
    <name evidence="2" type="ORF">SAMN04488055_5232</name>
</gene>
<evidence type="ECO:0000313" key="3">
    <source>
        <dbReference type="Proteomes" id="UP000185003"/>
    </source>
</evidence>
<evidence type="ECO:0000256" key="1">
    <source>
        <dbReference type="SAM" id="SignalP"/>
    </source>
</evidence>
<dbReference type="RefSeq" id="WP_074242482.1">
    <property type="nucleotide sequence ID" value="NZ_FSRA01000002.1"/>
</dbReference>
<dbReference type="STRING" id="536979.SAMN04488055_5232"/>
<dbReference type="OrthoDB" id="1148550at2"/>
<evidence type="ECO:0008006" key="4">
    <source>
        <dbReference type="Google" id="ProtNLM"/>
    </source>
</evidence>
<sequence length="239" mass="26515">MNVRLFSMITLFTLACSQVFGHALWIETSPTGKKGQPQEVRVFWGEYADKDISPVDKWWSDTKSYTLTLITPDKKEIKLTSTPGSDHYKAVFTPESDGVYTVLLQHSVKDVYNGSRLDYHSSAAVVVGKSNTGGDATANKNPISIYSIAKGTYKVNESITLQALLDKLPAGDKEVEVFAPNGWGKKLWTDSTGSAKFTPIWPGRYFVEVAATDEKSGDHNGKPYQKVWRCATYCIEVTK</sequence>
<dbReference type="SUPFAM" id="SSF49478">
    <property type="entry name" value="Cna protein B-type domain"/>
    <property type="match status" value="1"/>
</dbReference>
<dbReference type="Proteomes" id="UP000185003">
    <property type="component" value="Unassembled WGS sequence"/>
</dbReference>
<dbReference type="InterPro" id="IPR019613">
    <property type="entry name" value="DUF4198"/>
</dbReference>
<keyword evidence="1" id="KW-0732">Signal</keyword>
<accession>A0A1N6K7M3</accession>
<proteinExistence type="predicted"/>
<evidence type="ECO:0000313" key="2">
    <source>
        <dbReference type="EMBL" id="SIO52443.1"/>
    </source>
</evidence>
<dbReference type="PROSITE" id="PS51257">
    <property type="entry name" value="PROKAR_LIPOPROTEIN"/>
    <property type="match status" value="1"/>
</dbReference>
<organism evidence="2 3">
    <name type="scientific">Chitinophaga niabensis</name>
    <dbReference type="NCBI Taxonomy" id="536979"/>
    <lineage>
        <taxon>Bacteria</taxon>
        <taxon>Pseudomonadati</taxon>
        <taxon>Bacteroidota</taxon>
        <taxon>Chitinophagia</taxon>
        <taxon>Chitinophagales</taxon>
        <taxon>Chitinophagaceae</taxon>
        <taxon>Chitinophaga</taxon>
    </lineage>
</organism>
<dbReference type="EMBL" id="FSRA01000002">
    <property type="protein sequence ID" value="SIO52443.1"/>
    <property type="molecule type" value="Genomic_DNA"/>
</dbReference>
<dbReference type="AlphaFoldDB" id="A0A1N6K7M3"/>
<reference evidence="2 3" key="1">
    <citation type="submission" date="2016-11" db="EMBL/GenBank/DDBJ databases">
        <authorList>
            <person name="Jaros S."/>
            <person name="Januszkiewicz K."/>
            <person name="Wedrychowicz H."/>
        </authorList>
    </citation>
    <scope>NUCLEOTIDE SEQUENCE [LARGE SCALE GENOMIC DNA]</scope>
    <source>
        <strain evidence="2 3">DSM 24787</strain>
    </source>
</reference>
<name>A0A1N6K7M3_9BACT</name>
<feature type="signal peptide" evidence="1">
    <location>
        <begin position="1"/>
        <end position="21"/>
    </location>
</feature>
<dbReference type="Pfam" id="PF10670">
    <property type="entry name" value="DUF4198"/>
    <property type="match status" value="1"/>
</dbReference>
<protein>
    <recommendedName>
        <fullName evidence="4">GH25 family protein</fullName>
    </recommendedName>
</protein>
<keyword evidence="3" id="KW-1185">Reference proteome</keyword>
<feature type="chain" id="PRO_5012929829" description="GH25 family protein" evidence="1">
    <location>
        <begin position="22"/>
        <end position="239"/>
    </location>
</feature>